<feature type="transmembrane region" description="Helical" evidence="1">
    <location>
        <begin position="47"/>
        <end position="71"/>
    </location>
</feature>
<evidence type="ECO:0000313" key="3">
    <source>
        <dbReference type="Proteomes" id="UP001370758"/>
    </source>
</evidence>
<feature type="transmembrane region" description="Helical" evidence="1">
    <location>
        <begin position="20"/>
        <end position="41"/>
    </location>
</feature>
<name>A0AAV9WNM0_9PEZI</name>
<comment type="caution">
    <text evidence="2">The sequence shown here is derived from an EMBL/GenBank/DDBJ whole genome shotgun (WGS) entry which is preliminary data.</text>
</comment>
<reference evidence="2 3" key="1">
    <citation type="submission" date="2023-08" db="EMBL/GenBank/DDBJ databases">
        <authorList>
            <person name="Palmer J.M."/>
        </authorList>
    </citation>
    <scope>NUCLEOTIDE SEQUENCE [LARGE SCALE GENOMIC DNA]</scope>
    <source>
        <strain evidence="2 3">TWF481</strain>
    </source>
</reference>
<evidence type="ECO:0000256" key="1">
    <source>
        <dbReference type="SAM" id="Phobius"/>
    </source>
</evidence>
<evidence type="ECO:0000313" key="2">
    <source>
        <dbReference type="EMBL" id="KAK6511882.1"/>
    </source>
</evidence>
<dbReference type="Proteomes" id="UP001370758">
    <property type="component" value="Unassembled WGS sequence"/>
</dbReference>
<organism evidence="2 3">
    <name type="scientific">Arthrobotrys musiformis</name>
    <dbReference type="NCBI Taxonomy" id="47236"/>
    <lineage>
        <taxon>Eukaryota</taxon>
        <taxon>Fungi</taxon>
        <taxon>Dikarya</taxon>
        <taxon>Ascomycota</taxon>
        <taxon>Pezizomycotina</taxon>
        <taxon>Orbiliomycetes</taxon>
        <taxon>Orbiliales</taxon>
        <taxon>Orbiliaceae</taxon>
        <taxon>Arthrobotrys</taxon>
    </lineage>
</organism>
<dbReference type="EMBL" id="JAVHJL010000001">
    <property type="protein sequence ID" value="KAK6511882.1"/>
    <property type="molecule type" value="Genomic_DNA"/>
</dbReference>
<accession>A0AAV9WNM0</accession>
<dbReference type="AlphaFoldDB" id="A0AAV9WNM0"/>
<gene>
    <name evidence="2" type="ORF">TWF481_000786</name>
</gene>
<sequence length="145" mass="16121">MAAREQIRNLFDLRRRWDALSLGMNVLFDVSNLTTNFLSVLGSSKKAILMVCGGVCLGILVVAAISLCTAWQIRTREENAALQQFDREHRETGNPEEGVKEAGAGLEEKMKEIKAAVEDIVEKKMKGIEGLVENMIKKVEEGKKD</sequence>
<protein>
    <submittedName>
        <fullName evidence="2">Uncharacterized protein</fullName>
    </submittedName>
</protein>
<keyword evidence="1" id="KW-0812">Transmembrane</keyword>
<proteinExistence type="predicted"/>
<keyword evidence="1" id="KW-1133">Transmembrane helix</keyword>
<keyword evidence="1" id="KW-0472">Membrane</keyword>
<keyword evidence="3" id="KW-1185">Reference proteome</keyword>